<dbReference type="Proteomes" id="UP000424468">
    <property type="component" value="Chromosome"/>
</dbReference>
<gene>
    <name evidence="1" type="ORF">STABA_v1c00510</name>
</gene>
<dbReference type="AlphaFoldDB" id="A0A6I6CB68"/>
<dbReference type="Pfam" id="PF05215">
    <property type="entry name" value="Spiralin"/>
    <property type="match status" value="2"/>
</dbReference>
<evidence type="ECO:0000313" key="2">
    <source>
        <dbReference type="Proteomes" id="UP000424468"/>
    </source>
</evidence>
<dbReference type="RefSeq" id="WP_156005350.1">
    <property type="nucleotide sequence ID" value="NZ_CP046276.1"/>
</dbReference>
<name>A0A6I6CB68_9MOLU</name>
<evidence type="ECO:0000313" key="1">
    <source>
        <dbReference type="EMBL" id="QGS51418.1"/>
    </source>
</evidence>
<dbReference type="EMBL" id="CP046276">
    <property type="protein sequence ID" value="QGS51418.1"/>
    <property type="molecule type" value="Genomic_DNA"/>
</dbReference>
<reference evidence="1 2" key="1">
    <citation type="submission" date="2019-11" db="EMBL/GenBank/DDBJ databases">
        <title>Complete genome sequence of Spiroplasma tabanidicola TAUS-1 (DSM 22603).</title>
        <authorList>
            <person name="Huang C.-T."/>
            <person name="Lin Y.-C."/>
            <person name="Kuo C.-H."/>
        </authorList>
    </citation>
    <scope>NUCLEOTIDE SEQUENCE [LARGE SCALE GENOMIC DNA]</scope>
    <source>
        <strain evidence="1 2">TAUS-1</strain>
    </source>
</reference>
<dbReference type="KEGG" id="stab:STABA_v1c00510"/>
<dbReference type="InterPro" id="IPR007880">
    <property type="entry name" value="Spiralin"/>
</dbReference>
<keyword evidence="2" id="KW-1185">Reference proteome</keyword>
<dbReference type="GO" id="GO:0016020">
    <property type="term" value="C:membrane"/>
    <property type="evidence" value="ECO:0007669"/>
    <property type="project" value="InterPro"/>
</dbReference>
<accession>A0A6I6CB68</accession>
<protein>
    <submittedName>
        <fullName evidence="1">Uncharacterized protein</fullName>
    </submittedName>
</protein>
<organism evidence="1 2">
    <name type="scientific">Spiroplasma tabanidicola</name>
    <dbReference type="NCBI Taxonomy" id="324079"/>
    <lineage>
        <taxon>Bacteria</taxon>
        <taxon>Bacillati</taxon>
        <taxon>Mycoplasmatota</taxon>
        <taxon>Mollicutes</taxon>
        <taxon>Entomoplasmatales</taxon>
        <taxon>Spiroplasmataceae</taxon>
        <taxon>Spiroplasma</taxon>
    </lineage>
</organism>
<sequence length="235" mass="26292">MAYSNNEDQKISLSKIENDTSLTPMDNEDSNVLNDALSYIKTNLKVKNIEENDFIYEFRKASPIQNGYISIIANDSSSIIKGKVIFKVIFKVNRTNIASLGWNILGPEANDFASLTGKAIDFIKLKNKNAILGIDYDFDEFKSYMPTSNGKPGELLVYAIESSLIFNGSLNVKIKYNGELAKLNQLKGDLQSVKVGEQVSFDVEIINGDNRTYLFGDVVKETGECIDNKIKIIQY</sequence>
<proteinExistence type="predicted"/>